<keyword evidence="2" id="KW-1185">Reference proteome</keyword>
<feature type="non-terminal residue" evidence="1">
    <location>
        <position position="63"/>
    </location>
</feature>
<proteinExistence type="predicted"/>
<accession>A0A392V214</accession>
<reference evidence="1 2" key="1">
    <citation type="journal article" date="2018" name="Front. Plant Sci.">
        <title>Red Clover (Trifolium pratense) and Zigzag Clover (T. medium) - A Picture of Genomic Similarities and Differences.</title>
        <authorList>
            <person name="Dluhosova J."/>
            <person name="Istvanek J."/>
            <person name="Nedelnik J."/>
            <person name="Repkova J."/>
        </authorList>
    </citation>
    <scope>NUCLEOTIDE SEQUENCE [LARGE SCALE GENOMIC DNA]</scope>
    <source>
        <strain evidence="2">cv. 10/8</strain>
        <tissue evidence="1">Leaf</tissue>
    </source>
</reference>
<protein>
    <submittedName>
        <fullName evidence="1">Uncharacterized protein</fullName>
    </submittedName>
</protein>
<sequence length="63" mass="7210">MKEEGIEETWCAYLDPNVLSFKVSPTSTDTDLVGYQPNLVSRKFGLSQLRPKSLFERPENMCL</sequence>
<comment type="caution">
    <text evidence="1">The sequence shown here is derived from an EMBL/GenBank/DDBJ whole genome shotgun (WGS) entry which is preliminary data.</text>
</comment>
<name>A0A392V214_9FABA</name>
<dbReference type="EMBL" id="LXQA011019430">
    <property type="protein sequence ID" value="MCI81452.1"/>
    <property type="molecule type" value="Genomic_DNA"/>
</dbReference>
<evidence type="ECO:0000313" key="2">
    <source>
        <dbReference type="Proteomes" id="UP000265520"/>
    </source>
</evidence>
<organism evidence="1 2">
    <name type="scientific">Trifolium medium</name>
    <dbReference type="NCBI Taxonomy" id="97028"/>
    <lineage>
        <taxon>Eukaryota</taxon>
        <taxon>Viridiplantae</taxon>
        <taxon>Streptophyta</taxon>
        <taxon>Embryophyta</taxon>
        <taxon>Tracheophyta</taxon>
        <taxon>Spermatophyta</taxon>
        <taxon>Magnoliopsida</taxon>
        <taxon>eudicotyledons</taxon>
        <taxon>Gunneridae</taxon>
        <taxon>Pentapetalae</taxon>
        <taxon>rosids</taxon>
        <taxon>fabids</taxon>
        <taxon>Fabales</taxon>
        <taxon>Fabaceae</taxon>
        <taxon>Papilionoideae</taxon>
        <taxon>50 kb inversion clade</taxon>
        <taxon>NPAAA clade</taxon>
        <taxon>Hologalegina</taxon>
        <taxon>IRL clade</taxon>
        <taxon>Trifolieae</taxon>
        <taxon>Trifolium</taxon>
    </lineage>
</organism>
<evidence type="ECO:0000313" key="1">
    <source>
        <dbReference type="EMBL" id="MCI81452.1"/>
    </source>
</evidence>
<dbReference type="AlphaFoldDB" id="A0A392V214"/>
<dbReference type="Proteomes" id="UP000265520">
    <property type="component" value="Unassembled WGS sequence"/>
</dbReference>